<organism evidence="9 10">
    <name type="scientific">Desulfoferula mesophila</name>
    <dbReference type="NCBI Taxonomy" id="3058419"/>
    <lineage>
        <taxon>Bacteria</taxon>
        <taxon>Pseudomonadati</taxon>
        <taxon>Thermodesulfobacteriota</taxon>
        <taxon>Desulfarculia</taxon>
        <taxon>Desulfarculales</taxon>
        <taxon>Desulfarculaceae</taxon>
        <taxon>Desulfoferula</taxon>
    </lineage>
</organism>
<evidence type="ECO:0000313" key="9">
    <source>
        <dbReference type="EMBL" id="BEQ16333.1"/>
    </source>
</evidence>
<evidence type="ECO:0000256" key="2">
    <source>
        <dbReference type="ARBA" id="ARBA00009045"/>
    </source>
</evidence>
<evidence type="ECO:0000256" key="3">
    <source>
        <dbReference type="ARBA" id="ARBA00022692"/>
    </source>
</evidence>
<reference evidence="10" key="1">
    <citation type="journal article" date="2023" name="Arch. Microbiol.">
        <title>Desulfoferula mesophilus gen. nov. sp. nov., a mesophilic sulfate-reducing bacterium isolated from a brackish lake sediment.</title>
        <authorList>
            <person name="Watanabe T."/>
            <person name="Yabe T."/>
            <person name="Tsuji J.M."/>
            <person name="Fukui M."/>
        </authorList>
    </citation>
    <scope>NUCLEOTIDE SEQUENCE [LARGE SCALE GENOMIC DNA]</scope>
    <source>
        <strain evidence="10">12FAK</strain>
    </source>
</reference>
<dbReference type="Proteomes" id="UP001366166">
    <property type="component" value="Chromosome"/>
</dbReference>
<dbReference type="Pfam" id="PF01694">
    <property type="entry name" value="Rhomboid"/>
    <property type="match status" value="1"/>
</dbReference>
<feature type="transmembrane region" description="Helical" evidence="7">
    <location>
        <begin position="132"/>
        <end position="152"/>
    </location>
</feature>
<dbReference type="RefSeq" id="WP_338602009.1">
    <property type="nucleotide sequence ID" value="NZ_AP028679.1"/>
</dbReference>
<evidence type="ECO:0000256" key="7">
    <source>
        <dbReference type="SAM" id="Phobius"/>
    </source>
</evidence>
<keyword evidence="6 7" id="KW-0472">Membrane</keyword>
<dbReference type="PANTHER" id="PTHR43731">
    <property type="entry name" value="RHOMBOID PROTEASE"/>
    <property type="match status" value="1"/>
</dbReference>
<dbReference type="InterPro" id="IPR035952">
    <property type="entry name" value="Rhomboid-like_sf"/>
</dbReference>
<accession>A0AAU9F216</accession>
<dbReference type="GO" id="GO:0016020">
    <property type="term" value="C:membrane"/>
    <property type="evidence" value="ECO:0007669"/>
    <property type="project" value="UniProtKB-SubCell"/>
</dbReference>
<evidence type="ECO:0000256" key="1">
    <source>
        <dbReference type="ARBA" id="ARBA00004141"/>
    </source>
</evidence>
<evidence type="ECO:0000259" key="8">
    <source>
        <dbReference type="Pfam" id="PF01694"/>
    </source>
</evidence>
<evidence type="ECO:0000256" key="6">
    <source>
        <dbReference type="ARBA" id="ARBA00023136"/>
    </source>
</evidence>
<dbReference type="AlphaFoldDB" id="A0AAU9F216"/>
<proteinExistence type="inferred from homology"/>
<dbReference type="EMBL" id="AP028679">
    <property type="protein sequence ID" value="BEQ16333.1"/>
    <property type="molecule type" value="Genomic_DNA"/>
</dbReference>
<keyword evidence="4" id="KW-0378">Hydrolase</keyword>
<evidence type="ECO:0000313" key="10">
    <source>
        <dbReference type="Proteomes" id="UP001366166"/>
    </source>
</evidence>
<gene>
    <name evidence="9" type="ORF">FAK_33990</name>
</gene>
<dbReference type="InterPro" id="IPR050925">
    <property type="entry name" value="Rhomboid_protease_S54"/>
</dbReference>
<evidence type="ECO:0000256" key="5">
    <source>
        <dbReference type="ARBA" id="ARBA00022989"/>
    </source>
</evidence>
<dbReference type="GO" id="GO:0006508">
    <property type="term" value="P:proteolysis"/>
    <property type="evidence" value="ECO:0007669"/>
    <property type="project" value="UniProtKB-KW"/>
</dbReference>
<comment type="subcellular location">
    <subcellularLocation>
        <location evidence="1">Membrane</location>
        <topology evidence="1">Multi-pass membrane protein</topology>
    </subcellularLocation>
</comment>
<dbReference type="FunFam" id="1.20.1540.10:FF:000027">
    <property type="entry name" value="Rhomboid family intramembrane serine protease"/>
    <property type="match status" value="1"/>
</dbReference>
<feature type="transmembrane region" description="Helical" evidence="7">
    <location>
        <begin position="159"/>
        <end position="184"/>
    </location>
</feature>
<dbReference type="KEGG" id="dmp:FAK_33990"/>
<keyword evidence="5 7" id="KW-1133">Transmembrane helix</keyword>
<keyword evidence="3 7" id="KW-0812">Transmembrane</keyword>
<feature type="transmembrane region" description="Helical" evidence="7">
    <location>
        <begin position="106"/>
        <end position="126"/>
    </location>
</feature>
<feature type="transmembrane region" description="Helical" evidence="7">
    <location>
        <begin position="12"/>
        <end position="30"/>
    </location>
</feature>
<dbReference type="Gene3D" id="1.20.1540.10">
    <property type="entry name" value="Rhomboid-like"/>
    <property type="match status" value="1"/>
</dbReference>
<keyword evidence="9" id="KW-0645">Protease</keyword>
<protein>
    <submittedName>
        <fullName evidence="9">Rhomboid family intramembrane serine protease</fullName>
    </submittedName>
</protein>
<sequence length="229" mass="24998">MIPIRDENPLQGTPYVTLGLIALNVLVYLYQFTMSPQQEMIFAYQYGVVPALLTGALEVPQPLAWFPQPLTLVTSVFLHGGFLHLAGNMLYLWIFGNNVEDRLGPVRFVVFYLVGGVLASLAHVLADPASQLPMIGASGAIAAVLGAYFLLYPRANVVVLIWFFFFVQLIRVPAVIVLGVWFLFQILGSGGPGVAWMAHIGGFVVGLVLIRFFLPRAGGPRSRGPRLVS</sequence>
<dbReference type="PANTHER" id="PTHR43731:SF14">
    <property type="entry name" value="PRESENILIN-ASSOCIATED RHOMBOID-LIKE PROTEIN, MITOCHONDRIAL"/>
    <property type="match status" value="1"/>
</dbReference>
<keyword evidence="10" id="KW-1185">Reference proteome</keyword>
<dbReference type="InterPro" id="IPR022764">
    <property type="entry name" value="Peptidase_S54_rhomboid_dom"/>
</dbReference>
<dbReference type="SUPFAM" id="SSF144091">
    <property type="entry name" value="Rhomboid-like"/>
    <property type="match status" value="1"/>
</dbReference>
<feature type="transmembrane region" description="Helical" evidence="7">
    <location>
        <begin position="196"/>
        <end position="214"/>
    </location>
</feature>
<feature type="transmembrane region" description="Helical" evidence="7">
    <location>
        <begin position="72"/>
        <end position="94"/>
    </location>
</feature>
<feature type="domain" description="Peptidase S54 rhomboid" evidence="8">
    <location>
        <begin position="69"/>
        <end position="214"/>
    </location>
</feature>
<evidence type="ECO:0000256" key="4">
    <source>
        <dbReference type="ARBA" id="ARBA00022801"/>
    </source>
</evidence>
<comment type="similarity">
    <text evidence="2">Belongs to the peptidase S54 family.</text>
</comment>
<dbReference type="GO" id="GO:0004252">
    <property type="term" value="F:serine-type endopeptidase activity"/>
    <property type="evidence" value="ECO:0007669"/>
    <property type="project" value="InterPro"/>
</dbReference>
<name>A0AAU9F216_9BACT</name>